<evidence type="ECO:0000313" key="3">
    <source>
        <dbReference type="Proteomes" id="UP001633002"/>
    </source>
</evidence>
<keyword evidence="3" id="KW-1185">Reference proteome</keyword>
<sequence length="374" mass="42150">MSMGTEAVLLLTNIQKIRGSPTLSRMLRSWKKAKAAVKWKAERGPYPAHLSLQQMITLKQWGANSARSDTAATIALLKRGGINTLAEGKRIGVLDGSWLQHLRSCGHFLEEDQGREIQNLETWLANTAIIDKPLLQMEKWEWKDGKQGLGYFTGSRAKEIGVSTGFCDRCEEQVETIEHIFLHCWEARSIRETLVQLGAINPCCDSLLRWIDDCLDKGRANVAFVNVLANFFVAQWKSCNHRIFRHQRAPVLISPLLKSTHLDIEVFPGPKASDRMMTLMTMSKRTVGEWKLTWEHRRQGTHDGVTEEQLTLSGRRQEPSMVTRSRSSLDTESSASQEVSLSSSESDSSSSEEEAVPPIYIDLTLHTTSIESRD</sequence>
<dbReference type="AlphaFoldDB" id="A0ABD3H8T1"/>
<accession>A0ABD3H8T1</accession>
<evidence type="ECO:0008006" key="4">
    <source>
        <dbReference type="Google" id="ProtNLM"/>
    </source>
</evidence>
<proteinExistence type="predicted"/>
<dbReference type="EMBL" id="JBJQOH010000004">
    <property type="protein sequence ID" value="KAL3686977.1"/>
    <property type="molecule type" value="Genomic_DNA"/>
</dbReference>
<gene>
    <name evidence="2" type="ORF">R1sor_013286</name>
</gene>
<name>A0ABD3H8T1_9MARC</name>
<dbReference type="Proteomes" id="UP001633002">
    <property type="component" value="Unassembled WGS sequence"/>
</dbReference>
<evidence type="ECO:0000313" key="2">
    <source>
        <dbReference type="EMBL" id="KAL3686977.1"/>
    </source>
</evidence>
<evidence type="ECO:0000256" key="1">
    <source>
        <dbReference type="SAM" id="MobiDB-lite"/>
    </source>
</evidence>
<feature type="compositionally biased region" description="Low complexity" evidence="1">
    <location>
        <begin position="332"/>
        <end position="349"/>
    </location>
</feature>
<reference evidence="2 3" key="1">
    <citation type="submission" date="2024-09" db="EMBL/GenBank/DDBJ databases">
        <title>Chromosome-scale assembly of Riccia sorocarpa.</title>
        <authorList>
            <person name="Paukszto L."/>
        </authorList>
    </citation>
    <scope>NUCLEOTIDE SEQUENCE [LARGE SCALE GENOMIC DNA]</scope>
    <source>
        <strain evidence="2">LP-2024</strain>
        <tissue evidence="2">Aerial parts of the thallus</tissue>
    </source>
</reference>
<protein>
    <recommendedName>
        <fullName evidence="4">Reverse transcriptase zinc-binding domain-containing protein</fullName>
    </recommendedName>
</protein>
<feature type="compositionally biased region" description="Polar residues" evidence="1">
    <location>
        <begin position="365"/>
        <end position="374"/>
    </location>
</feature>
<comment type="caution">
    <text evidence="2">The sequence shown here is derived from an EMBL/GenBank/DDBJ whole genome shotgun (WGS) entry which is preliminary data.</text>
</comment>
<organism evidence="2 3">
    <name type="scientific">Riccia sorocarpa</name>
    <dbReference type="NCBI Taxonomy" id="122646"/>
    <lineage>
        <taxon>Eukaryota</taxon>
        <taxon>Viridiplantae</taxon>
        <taxon>Streptophyta</taxon>
        <taxon>Embryophyta</taxon>
        <taxon>Marchantiophyta</taxon>
        <taxon>Marchantiopsida</taxon>
        <taxon>Marchantiidae</taxon>
        <taxon>Marchantiales</taxon>
        <taxon>Ricciaceae</taxon>
        <taxon>Riccia</taxon>
    </lineage>
</organism>
<feature type="compositionally biased region" description="Polar residues" evidence="1">
    <location>
        <begin position="308"/>
        <end position="331"/>
    </location>
</feature>
<feature type="region of interest" description="Disordered" evidence="1">
    <location>
        <begin position="301"/>
        <end position="374"/>
    </location>
</feature>